<dbReference type="FunFam" id="3.40.1410.10:FF:000004">
    <property type="entry name" value="Histidine utilization repressor"/>
    <property type="match status" value="1"/>
</dbReference>
<dbReference type="PRINTS" id="PR00035">
    <property type="entry name" value="HTHGNTR"/>
</dbReference>
<dbReference type="InterPro" id="IPR010248">
    <property type="entry name" value="His_ut_repres"/>
</dbReference>
<dbReference type="GO" id="GO:0045892">
    <property type="term" value="P:negative regulation of DNA-templated transcription"/>
    <property type="evidence" value="ECO:0007669"/>
    <property type="project" value="InterPro"/>
</dbReference>
<accession>A0A3B0SND5</accession>
<evidence type="ECO:0000256" key="3">
    <source>
        <dbReference type="ARBA" id="ARBA00023125"/>
    </source>
</evidence>
<protein>
    <submittedName>
        <fullName evidence="6">Histidine utilization repressor</fullName>
    </submittedName>
</protein>
<dbReference type="PANTHER" id="PTHR44846">
    <property type="entry name" value="MANNOSYL-D-GLYCERATE TRANSPORT/METABOLISM SYSTEM REPRESSOR MNGR-RELATED"/>
    <property type="match status" value="1"/>
</dbReference>
<dbReference type="PANTHER" id="PTHR44846:SF16">
    <property type="entry name" value="TRANSCRIPTIONAL REGULATOR PHNF-RELATED"/>
    <property type="match status" value="1"/>
</dbReference>
<dbReference type="EMBL" id="UOEJ01000176">
    <property type="protein sequence ID" value="VAW03752.1"/>
    <property type="molecule type" value="Genomic_DNA"/>
</dbReference>
<dbReference type="GO" id="GO:0003677">
    <property type="term" value="F:DNA binding"/>
    <property type="evidence" value="ECO:0007669"/>
    <property type="project" value="UniProtKB-KW"/>
</dbReference>
<reference evidence="6" key="1">
    <citation type="submission" date="2018-06" db="EMBL/GenBank/DDBJ databases">
        <authorList>
            <person name="Zhirakovskaya E."/>
        </authorList>
    </citation>
    <scope>NUCLEOTIDE SEQUENCE</scope>
</reference>
<dbReference type="Gene3D" id="3.40.1410.10">
    <property type="entry name" value="Chorismate lyase-like"/>
    <property type="match status" value="1"/>
</dbReference>
<dbReference type="SMART" id="SM00866">
    <property type="entry name" value="UTRA"/>
    <property type="match status" value="1"/>
</dbReference>
<gene>
    <name evidence="6" type="ORF">MNBD_ALPHA01-2343</name>
</gene>
<dbReference type="SUPFAM" id="SSF64288">
    <property type="entry name" value="Chorismate lyase-like"/>
    <property type="match status" value="1"/>
</dbReference>
<dbReference type="SMART" id="SM00345">
    <property type="entry name" value="HTH_GNTR"/>
    <property type="match status" value="1"/>
</dbReference>
<keyword evidence="1" id="KW-0678">Repressor</keyword>
<keyword evidence="3" id="KW-0238">DNA-binding</keyword>
<dbReference type="CDD" id="cd07377">
    <property type="entry name" value="WHTH_GntR"/>
    <property type="match status" value="1"/>
</dbReference>
<evidence type="ECO:0000256" key="1">
    <source>
        <dbReference type="ARBA" id="ARBA00022491"/>
    </source>
</evidence>
<dbReference type="InterPro" id="IPR036390">
    <property type="entry name" value="WH_DNA-bd_sf"/>
</dbReference>
<keyword evidence="4" id="KW-0804">Transcription</keyword>
<dbReference type="AlphaFoldDB" id="A0A3B0SND5"/>
<evidence type="ECO:0000256" key="2">
    <source>
        <dbReference type="ARBA" id="ARBA00023015"/>
    </source>
</evidence>
<dbReference type="Pfam" id="PF00392">
    <property type="entry name" value="GntR"/>
    <property type="match status" value="1"/>
</dbReference>
<dbReference type="FunFam" id="1.10.10.10:FF:000079">
    <property type="entry name" value="GntR family transcriptional regulator"/>
    <property type="match status" value="1"/>
</dbReference>
<dbReference type="NCBIfam" id="TIGR02018">
    <property type="entry name" value="his_ut_repres"/>
    <property type="match status" value="1"/>
</dbReference>
<keyword evidence="2" id="KW-0805">Transcription regulation</keyword>
<dbReference type="PROSITE" id="PS50949">
    <property type="entry name" value="HTH_GNTR"/>
    <property type="match status" value="1"/>
</dbReference>
<dbReference type="InterPro" id="IPR050679">
    <property type="entry name" value="Bact_HTH_transcr_reg"/>
</dbReference>
<evidence type="ECO:0000259" key="5">
    <source>
        <dbReference type="PROSITE" id="PS50949"/>
    </source>
</evidence>
<dbReference type="GO" id="GO:0003700">
    <property type="term" value="F:DNA-binding transcription factor activity"/>
    <property type="evidence" value="ECO:0007669"/>
    <property type="project" value="InterPro"/>
</dbReference>
<dbReference type="SUPFAM" id="SSF46785">
    <property type="entry name" value="Winged helix' DNA-binding domain"/>
    <property type="match status" value="1"/>
</dbReference>
<dbReference type="Gene3D" id="1.10.10.10">
    <property type="entry name" value="Winged helix-like DNA-binding domain superfamily/Winged helix DNA-binding domain"/>
    <property type="match status" value="1"/>
</dbReference>
<dbReference type="InterPro" id="IPR028978">
    <property type="entry name" value="Chorismate_lyase_/UTRA_dom_sf"/>
</dbReference>
<evidence type="ECO:0000256" key="4">
    <source>
        <dbReference type="ARBA" id="ARBA00023163"/>
    </source>
</evidence>
<organism evidence="6">
    <name type="scientific">hydrothermal vent metagenome</name>
    <dbReference type="NCBI Taxonomy" id="652676"/>
    <lineage>
        <taxon>unclassified sequences</taxon>
        <taxon>metagenomes</taxon>
        <taxon>ecological metagenomes</taxon>
    </lineage>
</organism>
<feature type="domain" description="HTH gntR-type" evidence="5">
    <location>
        <begin position="4"/>
        <end position="72"/>
    </location>
</feature>
<name>A0A3B0SND5_9ZZZZ</name>
<sequence>MTVAPLYKKIKQHILDRIASGQWQPGERVPSENQLVREFNVSRMTTNRALKELSAEGFLMRMAGVGTFVADLKARSHPLEIHNIADEIRARGHDYSAIVIKMEKTVADGEIATQLNLPPGRAVFHSTILHQEQNIPIQMEDRFVNAAVVPDYGRQDFTRITPYEYLMKIAPLQKAEHVVRAIMPTSEIRQNLQMTDREACLLIRRRTWTGGQVASSAILYHPGSRYELSGRFKP</sequence>
<dbReference type="Pfam" id="PF07702">
    <property type="entry name" value="UTRA"/>
    <property type="match status" value="1"/>
</dbReference>
<dbReference type="GO" id="GO:0006547">
    <property type="term" value="P:L-histidine metabolic process"/>
    <property type="evidence" value="ECO:0007669"/>
    <property type="project" value="InterPro"/>
</dbReference>
<proteinExistence type="predicted"/>
<dbReference type="InterPro" id="IPR036388">
    <property type="entry name" value="WH-like_DNA-bd_sf"/>
</dbReference>
<evidence type="ECO:0000313" key="6">
    <source>
        <dbReference type="EMBL" id="VAW03752.1"/>
    </source>
</evidence>
<dbReference type="InterPro" id="IPR000524">
    <property type="entry name" value="Tscrpt_reg_HTH_GntR"/>
</dbReference>
<dbReference type="InterPro" id="IPR011663">
    <property type="entry name" value="UTRA"/>
</dbReference>